<sequence length="101" mass="10976">MHPEALSVLPAGDWRAIATSLDHGDYAGAVTALVGRNAAVMSARGGAAPWLDISNGRVRVQFRGDEAGSLLDADEVRQLWWYPYFIPSLRSILTTLQKGRP</sequence>
<protein>
    <submittedName>
        <fullName evidence="1">Uncharacterized protein</fullName>
    </submittedName>
</protein>
<accession>A0A6V8LB64</accession>
<dbReference type="RefSeq" id="WP_173077409.1">
    <property type="nucleotide sequence ID" value="NZ_BLPG01000001.1"/>
</dbReference>
<dbReference type="Proteomes" id="UP000482960">
    <property type="component" value="Unassembled WGS sequence"/>
</dbReference>
<gene>
    <name evidence="1" type="ORF">Prum_035770</name>
</gene>
<proteinExistence type="predicted"/>
<organism evidence="1 2">
    <name type="scientific">Phytohabitans rumicis</name>
    <dbReference type="NCBI Taxonomy" id="1076125"/>
    <lineage>
        <taxon>Bacteria</taxon>
        <taxon>Bacillati</taxon>
        <taxon>Actinomycetota</taxon>
        <taxon>Actinomycetes</taxon>
        <taxon>Micromonosporales</taxon>
        <taxon>Micromonosporaceae</taxon>
    </lineage>
</organism>
<dbReference type="AlphaFoldDB" id="A0A6V8LB64"/>
<reference evidence="1 2" key="2">
    <citation type="submission" date="2020-03" db="EMBL/GenBank/DDBJ databases">
        <authorList>
            <person name="Ichikawa N."/>
            <person name="Kimura A."/>
            <person name="Kitahashi Y."/>
            <person name="Uohara A."/>
        </authorList>
    </citation>
    <scope>NUCLEOTIDE SEQUENCE [LARGE SCALE GENOMIC DNA]</scope>
    <source>
        <strain evidence="1 2">NBRC 108638</strain>
    </source>
</reference>
<reference evidence="1 2" key="1">
    <citation type="submission" date="2020-03" db="EMBL/GenBank/DDBJ databases">
        <title>Whole genome shotgun sequence of Phytohabitans rumicis NBRC 108638.</title>
        <authorList>
            <person name="Komaki H."/>
            <person name="Tamura T."/>
        </authorList>
    </citation>
    <scope>NUCLEOTIDE SEQUENCE [LARGE SCALE GENOMIC DNA]</scope>
    <source>
        <strain evidence="1 2">NBRC 108638</strain>
    </source>
</reference>
<keyword evidence="2" id="KW-1185">Reference proteome</keyword>
<dbReference type="EMBL" id="BLPG01000001">
    <property type="protein sequence ID" value="GFJ89935.1"/>
    <property type="molecule type" value="Genomic_DNA"/>
</dbReference>
<evidence type="ECO:0000313" key="2">
    <source>
        <dbReference type="Proteomes" id="UP000482960"/>
    </source>
</evidence>
<name>A0A6V8LB64_9ACTN</name>
<evidence type="ECO:0000313" key="1">
    <source>
        <dbReference type="EMBL" id="GFJ89935.1"/>
    </source>
</evidence>
<comment type="caution">
    <text evidence="1">The sequence shown here is derived from an EMBL/GenBank/DDBJ whole genome shotgun (WGS) entry which is preliminary data.</text>
</comment>